<organism evidence="2 3">
    <name type="scientific">Paenibacillus filicis</name>
    <dbReference type="NCBI Taxonomy" id="669464"/>
    <lineage>
        <taxon>Bacteria</taxon>
        <taxon>Bacillati</taxon>
        <taxon>Bacillota</taxon>
        <taxon>Bacilli</taxon>
        <taxon>Bacillales</taxon>
        <taxon>Paenibacillaceae</taxon>
        <taxon>Paenibacillus</taxon>
    </lineage>
</organism>
<dbReference type="EMBL" id="JBBPCC010000013">
    <property type="protein sequence ID" value="MEK8130069.1"/>
    <property type="molecule type" value="Genomic_DNA"/>
</dbReference>
<dbReference type="Pfam" id="PF01261">
    <property type="entry name" value="AP_endonuc_2"/>
    <property type="match status" value="1"/>
</dbReference>
<sequence>MMTSLGFQASSLRPYLTTTDEVQHTFRKLHNMGYRDVQLQWIDPAVPLAFTAEALRETGLTCIATQEDFTIVRNNLDDYITMNRLWESDSLCVSTIPRELMTPDGIVEFCDAMGQMAETLDEHGIALTFHPLWFNYEYINGIRAIDIVMERLPQVGLTICMYHTVRGGEDPVALLERYQGRVNICHFKDSALSTEGKEYLVPLGQGRIDWLPIFEACHRTGVRWGLVEQENWQKDAFDCARESLDYLTKSGITSAHL</sequence>
<protein>
    <submittedName>
        <fullName evidence="2">Sugar phosphate isomerase/epimerase</fullName>
    </submittedName>
</protein>
<evidence type="ECO:0000259" key="1">
    <source>
        <dbReference type="Pfam" id="PF01261"/>
    </source>
</evidence>
<name>A0ABU9DMG9_9BACL</name>
<evidence type="ECO:0000313" key="2">
    <source>
        <dbReference type="EMBL" id="MEK8130069.1"/>
    </source>
</evidence>
<dbReference type="InterPro" id="IPR013022">
    <property type="entry name" value="Xyl_isomerase-like_TIM-brl"/>
</dbReference>
<dbReference type="InterPro" id="IPR036237">
    <property type="entry name" value="Xyl_isomerase-like_sf"/>
</dbReference>
<proteinExistence type="predicted"/>
<accession>A0ABU9DMG9</accession>
<dbReference type="InterPro" id="IPR050312">
    <property type="entry name" value="IolE/XylAMocC-like"/>
</dbReference>
<dbReference type="Proteomes" id="UP001469365">
    <property type="component" value="Unassembled WGS sequence"/>
</dbReference>
<dbReference type="PANTHER" id="PTHR12110:SF41">
    <property type="entry name" value="INOSOSE DEHYDRATASE"/>
    <property type="match status" value="1"/>
</dbReference>
<gene>
    <name evidence="2" type="ORF">WMW72_19375</name>
</gene>
<dbReference type="RefSeq" id="WP_341417200.1">
    <property type="nucleotide sequence ID" value="NZ_JBBPCC010000013.1"/>
</dbReference>
<keyword evidence="2" id="KW-0413">Isomerase</keyword>
<dbReference type="GO" id="GO:0016853">
    <property type="term" value="F:isomerase activity"/>
    <property type="evidence" value="ECO:0007669"/>
    <property type="project" value="UniProtKB-KW"/>
</dbReference>
<reference evidence="2 3" key="1">
    <citation type="submission" date="2024-04" db="EMBL/GenBank/DDBJ databases">
        <title>draft genome sequnece of Paenibacillus filicis.</title>
        <authorList>
            <person name="Kim D.-U."/>
        </authorList>
    </citation>
    <scope>NUCLEOTIDE SEQUENCE [LARGE SCALE GENOMIC DNA]</scope>
    <source>
        <strain evidence="2 3">KACC14197</strain>
    </source>
</reference>
<comment type="caution">
    <text evidence="2">The sequence shown here is derived from an EMBL/GenBank/DDBJ whole genome shotgun (WGS) entry which is preliminary data.</text>
</comment>
<feature type="domain" description="Xylose isomerase-like TIM barrel" evidence="1">
    <location>
        <begin position="104"/>
        <end position="248"/>
    </location>
</feature>
<keyword evidence="3" id="KW-1185">Reference proteome</keyword>
<dbReference type="SUPFAM" id="SSF51658">
    <property type="entry name" value="Xylose isomerase-like"/>
    <property type="match status" value="1"/>
</dbReference>
<dbReference type="Gene3D" id="3.20.20.150">
    <property type="entry name" value="Divalent-metal-dependent TIM barrel enzymes"/>
    <property type="match status" value="1"/>
</dbReference>
<dbReference type="PANTHER" id="PTHR12110">
    <property type="entry name" value="HYDROXYPYRUVATE ISOMERASE"/>
    <property type="match status" value="1"/>
</dbReference>
<evidence type="ECO:0000313" key="3">
    <source>
        <dbReference type="Proteomes" id="UP001469365"/>
    </source>
</evidence>